<name>A0A388JWS1_CHABU</name>
<sequence>MSNATPAAAAPSVEKAVPQEGAQSGPLADKGKKKASNRWGEKETTVLLRNVYEVKTGMGENSEAMGIAPLKKYWTMDQATRKENGLDFLMRREWYDILHVHEGDKDTINPDSLTDPGAEDHNRANSEDSDVDEGDDPAADDEAGDAGSGGGDGEGGTGGEGGTDGSGGARGSYGGGSVGGGGSPVPEESGAATSAAGGSRTSATVTETLGKRRRVQQNACEMAMRVVTGAMRDHTPAQTRSNITHHQILREQLTIQERAATMACEVMRKDIAARSGNAENLGERLEKGYLVLADAIRSLSRSRARSPEDDADG</sequence>
<evidence type="ECO:0000256" key="1">
    <source>
        <dbReference type="SAM" id="MobiDB-lite"/>
    </source>
</evidence>
<comment type="caution">
    <text evidence="2">The sequence shown here is derived from an EMBL/GenBank/DDBJ whole genome shotgun (WGS) entry which is preliminary data.</text>
</comment>
<feature type="region of interest" description="Disordered" evidence="1">
    <location>
        <begin position="1"/>
        <end position="40"/>
    </location>
</feature>
<dbReference type="Proteomes" id="UP000265515">
    <property type="component" value="Unassembled WGS sequence"/>
</dbReference>
<keyword evidence="3" id="KW-1185">Reference proteome</keyword>
<evidence type="ECO:0000313" key="3">
    <source>
        <dbReference type="Proteomes" id="UP000265515"/>
    </source>
</evidence>
<dbReference type="EMBL" id="BFEA01000026">
    <property type="protein sequence ID" value="GBG62182.1"/>
    <property type="molecule type" value="Genomic_DNA"/>
</dbReference>
<organism evidence="2 3">
    <name type="scientific">Chara braunii</name>
    <name type="common">Braun's stonewort</name>
    <dbReference type="NCBI Taxonomy" id="69332"/>
    <lineage>
        <taxon>Eukaryota</taxon>
        <taxon>Viridiplantae</taxon>
        <taxon>Streptophyta</taxon>
        <taxon>Charophyceae</taxon>
        <taxon>Charales</taxon>
        <taxon>Characeae</taxon>
        <taxon>Chara</taxon>
    </lineage>
</organism>
<reference evidence="2 3" key="1">
    <citation type="journal article" date="2018" name="Cell">
        <title>The Chara Genome: Secondary Complexity and Implications for Plant Terrestrialization.</title>
        <authorList>
            <person name="Nishiyama T."/>
            <person name="Sakayama H."/>
            <person name="Vries J.D."/>
            <person name="Buschmann H."/>
            <person name="Saint-Marcoux D."/>
            <person name="Ullrich K.K."/>
            <person name="Haas F.B."/>
            <person name="Vanderstraeten L."/>
            <person name="Becker D."/>
            <person name="Lang D."/>
            <person name="Vosolsobe S."/>
            <person name="Rombauts S."/>
            <person name="Wilhelmsson P.K.I."/>
            <person name="Janitza P."/>
            <person name="Kern R."/>
            <person name="Heyl A."/>
            <person name="Rumpler F."/>
            <person name="Villalobos L.I.A.C."/>
            <person name="Clay J.M."/>
            <person name="Skokan R."/>
            <person name="Toyoda A."/>
            <person name="Suzuki Y."/>
            <person name="Kagoshima H."/>
            <person name="Schijlen E."/>
            <person name="Tajeshwar N."/>
            <person name="Catarino B."/>
            <person name="Hetherington A.J."/>
            <person name="Saltykova A."/>
            <person name="Bonnot C."/>
            <person name="Breuninger H."/>
            <person name="Symeonidi A."/>
            <person name="Radhakrishnan G.V."/>
            <person name="Van Nieuwerburgh F."/>
            <person name="Deforce D."/>
            <person name="Chang C."/>
            <person name="Karol K.G."/>
            <person name="Hedrich R."/>
            <person name="Ulvskov P."/>
            <person name="Glockner G."/>
            <person name="Delwiche C.F."/>
            <person name="Petrasek J."/>
            <person name="Van de Peer Y."/>
            <person name="Friml J."/>
            <person name="Beilby M."/>
            <person name="Dolan L."/>
            <person name="Kohara Y."/>
            <person name="Sugano S."/>
            <person name="Fujiyama A."/>
            <person name="Delaux P.-M."/>
            <person name="Quint M."/>
            <person name="TheiBen G."/>
            <person name="Hagemann M."/>
            <person name="Harholt J."/>
            <person name="Dunand C."/>
            <person name="Zachgo S."/>
            <person name="Langdale J."/>
            <person name="Maumus F."/>
            <person name="Straeten D.V.D."/>
            <person name="Gould S.B."/>
            <person name="Rensing S.A."/>
        </authorList>
    </citation>
    <scope>NUCLEOTIDE SEQUENCE [LARGE SCALE GENOMIC DNA]</scope>
    <source>
        <strain evidence="2 3">S276</strain>
    </source>
</reference>
<evidence type="ECO:0000313" key="2">
    <source>
        <dbReference type="EMBL" id="GBG62182.1"/>
    </source>
</evidence>
<feature type="compositionally biased region" description="Low complexity" evidence="1">
    <location>
        <begin position="184"/>
        <end position="204"/>
    </location>
</feature>
<dbReference type="AlphaFoldDB" id="A0A388JWS1"/>
<feature type="region of interest" description="Disordered" evidence="1">
    <location>
        <begin position="104"/>
        <end position="216"/>
    </location>
</feature>
<accession>A0A388JWS1</accession>
<feature type="compositionally biased region" description="Gly residues" evidence="1">
    <location>
        <begin position="146"/>
        <end position="183"/>
    </location>
</feature>
<protein>
    <submittedName>
        <fullName evidence="2">Uncharacterized protein</fullName>
    </submittedName>
</protein>
<feature type="compositionally biased region" description="Acidic residues" evidence="1">
    <location>
        <begin position="127"/>
        <end position="144"/>
    </location>
</feature>
<proteinExistence type="predicted"/>
<gene>
    <name evidence="2" type="ORF">CBR_g29382</name>
</gene>
<dbReference type="Gramene" id="GBG62182">
    <property type="protein sequence ID" value="GBG62182"/>
    <property type="gene ID" value="CBR_g29382"/>
</dbReference>